<evidence type="ECO:0008006" key="3">
    <source>
        <dbReference type="Google" id="ProtNLM"/>
    </source>
</evidence>
<evidence type="ECO:0000313" key="1">
    <source>
        <dbReference type="EMBL" id="MCW7551138.1"/>
    </source>
</evidence>
<dbReference type="Pfam" id="PF22011">
    <property type="entry name" value="DUF6931"/>
    <property type="match status" value="1"/>
</dbReference>
<organism evidence="1 2">
    <name type="scientific">Endozoicomonas gorgoniicola</name>
    <dbReference type="NCBI Taxonomy" id="1234144"/>
    <lineage>
        <taxon>Bacteria</taxon>
        <taxon>Pseudomonadati</taxon>
        <taxon>Pseudomonadota</taxon>
        <taxon>Gammaproteobacteria</taxon>
        <taxon>Oceanospirillales</taxon>
        <taxon>Endozoicomonadaceae</taxon>
        <taxon>Endozoicomonas</taxon>
    </lineage>
</organism>
<dbReference type="InterPro" id="IPR053855">
    <property type="entry name" value="DUF6931"/>
</dbReference>
<evidence type="ECO:0000313" key="2">
    <source>
        <dbReference type="Proteomes" id="UP001209854"/>
    </source>
</evidence>
<protein>
    <recommendedName>
        <fullName evidence="3">Twin-arginine translocation pathway signal</fullName>
    </recommendedName>
</protein>
<dbReference type="EMBL" id="JAPFCC010000001">
    <property type="protein sequence ID" value="MCW7551138.1"/>
    <property type="molecule type" value="Genomic_DNA"/>
</dbReference>
<accession>A0ABT3MP38</accession>
<comment type="caution">
    <text evidence="1">The sequence shown here is derived from an EMBL/GenBank/DDBJ whole genome shotgun (WGS) entry which is preliminary data.</text>
</comment>
<dbReference type="Proteomes" id="UP001209854">
    <property type="component" value="Unassembled WGS sequence"/>
</dbReference>
<gene>
    <name evidence="1" type="ORF">NX722_00380</name>
</gene>
<reference evidence="1 2" key="1">
    <citation type="submission" date="2022-10" db="EMBL/GenBank/DDBJ databases">
        <title>High-quality genome sequences of two octocoral-associated bacteria, Endozoicomonas euniceicola EF212 and Endozoicomonas gorgoniicola PS125.</title>
        <authorList>
            <person name="Chiou Y.-J."/>
            <person name="Chen Y.-H."/>
        </authorList>
    </citation>
    <scope>NUCLEOTIDE SEQUENCE [LARGE SCALE GENOMIC DNA]</scope>
    <source>
        <strain evidence="1 2">PS125</strain>
    </source>
</reference>
<proteinExistence type="predicted"/>
<dbReference type="RefSeq" id="WP_262566210.1">
    <property type="nucleotide sequence ID" value="NZ_JAPFCC010000001.1"/>
</dbReference>
<sequence length="192" mass="21427">MLIVAPALKKIPQLKATDILVRYQQEPDFKKSINKDLSPVQLINQLYDAKQWQEVVVFLCHSLFAREVIWWGYCCIETVQDTLSAEQQRSLQVVYQWLTDSTEPHRRLAEIEVKKIGLDNACGWLAQAVFWSGGSITPLNAPESPAPAYLYSHAVAGAICLAALLPDGKQGEKRYKQFIKLGLNIAAGGSGR</sequence>
<name>A0ABT3MP38_9GAMM</name>
<keyword evidence="2" id="KW-1185">Reference proteome</keyword>